<reference evidence="1 2" key="1">
    <citation type="submission" date="2020-02" db="EMBL/GenBank/DDBJ databases">
        <title>Whole-genome analyses of novel actinobacteria.</title>
        <authorList>
            <person name="Sahin N."/>
        </authorList>
    </citation>
    <scope>NUCLEOTIDE SEQUENCE [LARGE SCALE GENOMIC DNA]</scope>
    <source>
        <strain evidence="1 2">A7024</strain>
    </source>
</reference>
<dbReference type="AlphaFoldDB" id="A0A6G4UCL4"/>
<gene>
    <name evidence="1" type="ORF">G5C51_36700</name>
</gene>
<comment type="caution">
    <text evidence="1">The sequence shown here is derived from an EMBL/GenBank/DDBJ whole genome shotgun (WGS) entry which is preliminary data.</text>
</comment>
<name>A0A6G4UCL4_9ACTN</name>
<dbReference type="Proteomes" id="UP000481583">
    <property type="component" value="Unassembled WGS sequence"/>
</dbReference>
<dbReference type="EMBL" id="JAAKZV010000293">
    <property type="protein sequence ID" value="NGN69416.1"/>
    <property type="molecule type" value="Genomic_DNA"/>
</dbReference>
<evidence type="ECO:0000313" key="1">
    <source>
        <dbReference type="EMBL" id="NGN69416.1"/>
    </source>
</evidence>
<dbReference type="RefSeq" id="WP_165244331.1">
    <property type="nucleotide sequence ID" value="NZ_JAAKZV010000293.1"/>
</dbReference>
<proteinExistence type="predicted"/>
<organism evidence="1 2">
    <name type="scientific">Streptomyces coryli</name>
    <dbReference type="NCBI Taxonomy" id="1128680"/>
    <lineage>
        <taxon>Bacteria</taxon>
        <taxon>Bacillati</taxon>
        <taxon>Actinomycetota</taxon>
        <taxon>Actinomycetes</taxon>
        <taxon>Kitasatosporales</taxon>
        <taxon>Streptomycetaceae</taxon>
        <taxon>Streptomyces</taxon>
    </lineage>
</organism>
<keyword evidence="2" id="KW-1185">Reference proteome</keyword>
<evidence type="ECO:0000313" key="2">
    <source>
        <dbReference type="Proteomes" id="UP000481583"/>
    </source>
</evidence>
<accession>A0A6G4UCL4</accession>
<protein>
    <submittedName>
        <fullName evidence="1">Uncharacterized protein</fullName>
    </submittedName>
</protein>
<sequence length="665" mass="73160">MLTVPSVSLVHERSSTQRFLVVGDTKFALTAADFSGLGLRPDRVREAEDGTLSRYIERPLRAAPAVRPSDVFFGCGEDFTSVTGRWHYNCQALANRVHPDVLVAGWLWRPNPDTPPQPFRNEAPHGIEDIHYEVRYDSVFLDRLYGPGGLSSALDAVSYPGNPTDEPSLPFPAGPPLSAGRPTAVTLNSWILPGNAESIHGELNAWHVYNIGGLFSRHYVGRGPAPQGWVNPFSSDEGAYFPFHPYHPDGRTPLSTGDYVLLRGPLWEDHWHGDPKDVLDPWDTPPTRHHAWLEMHPIDWVVKIGGPGPNLRTTAKRSVMCTPGTNGDQADWGDTIRPDFAPSSATRRIEVRGVDRLDDTRAGMINADSVRAVTTQAHQDRVDVGVSVAPTGSAQGRHKGCWIVGWREVDSRDRVWVGDQLPAGAQPFTDSDSWLWTADPRPFHGSVLHRSSRVDGMHQHFFLHATETLQVGADDVLFACVLLDPDAPPDQLMLQWHTTDWLHRAYWGADRLPWGTPGTAERRSFGALPVSGEWIRLEVPAQAVGLAGREVNGMAFTLWGGTASWDYAGAWSPVPKSGVLRVRAVPANVVEGRRSVTVQARDSGDDSPVGGRVLLDGADVAATNTLFREVYDPDVYVFTVRCPGYPDATAELRVRGEPKPPPERS</sequence>